<keyword evidence="2" id="KW-1185">Reference proteome</keyword>
<protein>
    <recommendedName>
        <fullName evidence="3">Transposase</fullName>
    </recommendedName>
</protein>
<evidence type="ECO:0000313" key="1">
    <source>
        <dbReference type="EMBL" id="CAF4380380.1"/>
    </source>
</evidence>
<name>A0A820MV35_9BILA</name>
<comment type="caution">
    <text evidence="1">The sequence shown here is derived from an EMBL/GenBank/DDBJ whole genome shotgun (WGS) entry which is preliminary data.</text>
</comment>
<gene>
    <name evidence="1" type="ORF">OVN521_LOCUS33714</name>
</gene>
<dbReference type="Gene3D" id="3.30.420.10">
    <property type="entry name" value="Ribonuclease H-like superfamily/Ribonuclease H"/>
    <property type="match status" value="1"/>
</dbReference>
<organism evidence="1 2">
    <name type="scientific">Rotaria magnacalcarata</name>
    <dbReference type="NCBI Taxonomy" id="392030"/>
    <lineage>
        <taxon>Eukaryota</taxon>
        <taxon>Metazoa</taxon>
        <taxon>Spiralia</taxon>
        <taxon>Gnathifera</taxon>
        <taxon>Rotifera</taxon>
        <taxon>Eurotatoria</taxon>
        <taxon>Bdelloidea</taxon>
        <taxon>Philodinida</taxon>
        <taxon>Philodinidae</taxon>
        <taxon>Rotaria</taxon>
    </lineage>
</organism>
<accession>A0A820MV35</accession>
<dbReference type="GO" id="GO:0003676">
    <property type="term" value="F:nucleic acid binding"/>
    <property type="evidence" value="ECO:0007669"/>
    <property type="project" value="InterPro"/>
</dbReference>
<dbReference type="Proteomes" id="UP000663866">
    <property type="component" value="Unassembled WGS sequence"/>
</dbReference>
<reference evidence="1" key="1">
    <citation type="submission" date="2021-02" db="EMBL/GenBank/DDBJ databases">
        <authorList>
            <person name="Nowell W R."/>
        </authorList>
    </citation>
    <scope>NUCLEOTIDE SEQUENCE</scope>
</reference>
<dbReference type="EMBL" id="CAJOBG010038787">
    <property type="protein sequence ID" value="CAF4380380.1"/>
    <property type="molecule type" value="Genomic_DNA"/>
</dbReference>
<evidence type="ECO:0008006" key="3">
    <source>
        <dbReference type="Google" id="ProtNLM"/>
    </source>
</evidence>
<proteinExistence type="predicted"/>
<dbReference type="AlphaFoldDB" id="A0A820MV35"/>
<sequence>MFDIDRIYNSQNDRIWAVNRLAADISGGIRQKRKFPQKVMVWLAVCSKGVSPVVIFENGTVDHDRYIKEVLPAALKFGNDTFGAAWTFQQDDARSHIHAKSQECPDLNPLDYCIWDEPAHQVNWETVKSKKTLINEVKRAVRKVSVDVVFESCSSWINRLSQVKGNYLR</sequence>
<evidence type="ECO:0000313" key="2">
    <source>
        <dbReference type="Proteomes" id="UP000663866"/>
    </source>
</evidence>
<dbReference type="InterPro" id="IPR036397">
    <property type="entry name" value="RNaseH_sf"/>
</dbReference>